<reference evidence="3" key="1">
    <citation type="submission" date="2022-08" db="EMBL/GenBank/DDBJ databases">
        <authorList>
            <person name="Kallberg Y."/>
            <person name="Tangrot J."/>
            <person name="Rosling A."/>
        </authorList>
    </citation>
    <scope>NUCLEOTIDE SEQUENCE</scope>
    <source>
        <strain evidence="3">Wild A</strain>
    </source>
</reference>
<evidence type="ECO:0000313" key="3">
    <source>
        <dbReference type="EMBL" id="CAI2178941.1"/>
    </source>
</evidence>
<evidence type="ECO:0000256" key="2">
    <source>
        <dbReference type="SAM" id="MobiDB-lite"/>
    </source>
</evidence>
<feature type="compositionally biased region" description="Low complexity" evidence="2">
    <location>
        <begin position="358"/>
        <end position="371"/>
    </location>
</feature>
<keyword evidence="4" id="KW-1185">Reference proteome</keyword>
<feature type="region of interest" description="Disordered" evidence="2">
    <location>
        <begin position="908"/>
        <end position="931"/>
    </location>
</feature>
<comment type="caution">
    <text evidence="3">The sequence shown here is derived from an EMBL/GenBank/DDBJ whole genome shotgun (WGS) entry which is preliminary data.</text>
</comment>
<feature type="coiled-coil region" evidence="1">
    <location>
        <begin position="761"/>
        <end position="844"/>
    </location>
</feature>
<dbReference type="AlphaFoldDB" id="A0A9W4WQK1"/>
<feature type="compositionally biased region" description="Basic and acidic residues" evidence="2">
    <location>
        <begin position="393"/>
        <end position="443"/>
    </location>
</feature>
<dbReference type="OrthoDB" id="2445054at2759"/>
<feature type="coiled-coil region" evidence="1">
    <location>
        <begin position="30"/>
        <end position="71"/>
    </location>
</feature>
<keyword evidence="1" id="KW-0175">Coiled coil</keyword>
<feature type="region of interest" description="Disordered" evidence="2">
    <location>
        <begin position="343"/>
        <end position="374"/>
    </location>
</feature>
<feature type="region of interest" description="Disordered" evidence="2">
    <location>
        <begin position="391"/>
        <end position="443"/>
    </location>
</feature>
<proteinExistence type="predicted"/>
<protein>
    <submittedName>
        <fullName evidence="3">8695_t:CDS:1</fullName>
    </submittedName>
</protein>
<feature type="region of interest" description="Disordered" evidence="2">
    <location>
        <begin position="476"/>
        <end position="506"/>
    </location>
</feature>
<dbReference type="InterPro" id="IPR001611">
    <property type="entry name" value="Leu-rich_rpt"/>
</dbReference>
<name>A0A9W4WQK1_9GLOM</name>
<sequence length="1143" mass="133167">MANNPLASRREARFQEIDNLGQIIQEQGIAQQKETEIQQQAETLQKATEIEQQLKDNLAQAQEKYPEFKGQSVLLKEFEKTDQWLARSEKDQPQLSSRLTKLPALSEEETNLLSQLQLSLEQLLAISGQTPYLTPEDREVINQNFLTFPLSQKLALISSGLNEVTEEQKQHLLDFGCNKLKLTEEQAEQLKEVHPDSFKTFALTGQQKNILNSLAPLTREDKYSEESLALLKQLNLKPANQTFLVQEEIIPDPHTQFGKSKSSYLPLKEKFLQGEQRIIRAKAETRQKKLAEKKIKENKLSILRSLWKVANRERFVSSQSSRQRETIKSLNLKELVQEQINQALGNWRPTNQEEENLSETSISEPSQSTSSRYDDLLTGLNDEEAQRMKKKLAREAAQKKLQEQERLRRESKLSEKDRKLKEAEERRQQERELAEAEEKKREEARLAREKALQAEQDAYFSTKSKNIAERKKAIEATLENKKKENELEEQKKKDQIEKMEQENKEEQERLIKQSRLIEEEKQKKLAAIALEDEEERQLIEKKANEEKARIETEILEVKRKNEAELKKKENQLLKERETRAEEIRKMEADKLLAEKAEVENQALYEKEKASRQALETQRANTLKITAERMDSQRRSEALKDNNAETALRRSHFDTCPTVEDGFNRYSSLQVNPSLFQFDSGKWNQQANLAVGSANKEEISKLEGELRHYQTLYQKRMEKDIDNETIIKENQQTKELFSQKIKDLETSLINLAKQKIKGGKDAEKLLSDLEKNEQQKETIRQLRTDLFIIRRLKQQETERKSDLTMELEQVEEQLTQLQEKNQELEQELKEYQNHTEKDKEEAKREPIQPPYLSHLINQLNRGKNYFSVVSYLTGQEVSEKEVEGLVSNLNSPLPKIEAPQIQPIELNPKKNIEEDGENREATEEKNKDMEVESEKRLNEVGRIIRDKEYPTREDKERVREIRASYFSQQFYKKLFFGSGELDLSEFINLEEVKADEQKITSLNVKNCFKLKKLDISRNELTSLDLSNNNQLVIRNYDISQIGNAEYHKFMCEENPDLFPDTHSLDNLSNKIIARNLIIANRLADGVDKEYENWITSLGNQAGQCMAMNPKKGFTKTHYQEAVNEALSGDKSLLQKLTDLPYISQ</sequence>
<organism evidence="3 4">
    <name type="scientific">Funneliformis geosporum</name>
    <dbReference type="NCBI Taxonomy" id="1117311"/>
    <lineage>
        <taxon>Eukaryota</taxon>
        <taxon>Fungi</taxon>
        <taxon>Fungi incertae sedis</taxon>
        <taxon>Mucoromycota</taxon>
        <taxon>Glomeromycotina</taxon>
        <taxon>Glomeromycetes</taxon>
        <taxon>Glomerales</taxon>
        <taxon>Glomeraceae</taxon>
        <taxon>Funneliformis</taxon>
    </lineage>
</organism>
<dbReference type="EMBL" id="CAMKVN010001951">
    <property type="protein sequence ID" value="CAI2178941.1"/>
    <property type="molecule type" value="Genomic_DNA"/>
</dbReference>
<accession>A0A9W4WQK1</accession>
<evidence type="ECO:0000256" key="1">
    <source>
        <dbReference type="SAM" id="Coils"/>
    </source>
</evidence>
<evidence type="ECO:0000313" key="4">
    <source>
        <dbReference type="Proteomes" id="UP001153678"/>
    </source>
</evidence>
<gene>
    <name evidence="3" type="ORF">FWILDA_LOCUS8839</name>
</gene>
<dbReference type="PROSITE" id="PS51450">
    <property type="entry name" value="LRR"/>
    <property type="match status" value="1"/>
</dbReference>
<dbReference type="Proteomes" id="UP001153678">
    <property type="component" value="Unassembled WGS sequence"/>
</dbReference>